<feature type="region of interest" description="Disordered" evidence="1">
    <location>
        <begin position="551"/>
        <end position="570"/>
    </location>
</feature>
<dbReference type="PANTHER" id="PTHR13060:SF0">
    <property type="entry name" value="PROTEIN ECDYSONELESS HOMOLOG"/>
    <property type="match status" value="1"/>
</dbReference>
<reference evidence="2" key="1">
    <citation type="journal article" date="2020" name="bioRxiv">
        <title>Whole genome comparisons of ergot fungi reveals the divergence and evolution of species within the genus Claviceps are the result of varying mechanisms driving genome evolution and host range expansion.</title>
        <authorList>
            <person name="Wyka S.A."/>
            <person name="Mondo S.J."/>
            <person name="Liu M."/>
            <person name="Dettman J."/>
            <person name="Nalam V."/>
            <person name="Broders K.D."/>
        </authorList>
    </citation>
    <scope>NUCLEOTIDE SEQUENCE</scope>
    <source>
        <strain evidence="2">CCC 602</strain>
    </source>
</reference>
<sequence length="615" mass="69662">MQTTRESRKPGNVTDFESVLGRGKIAENCVEYYLFIIDNHADHVTHTKSLEVLRKAAVELCQKLTGSYIWQRDEFSLELKISHGLMFLYGITDYGEAIEDEWLIVYMLRELTKVFPYLWVRIADTDGEFLLIEAANTLPNWINSDIDANRVWLHDAKLYLIPLQISQEQNHENIGKINMRQAVDYLRQKPNALLHFPSTEQEAFYRLRKYPDFVVASAHYSLVIVPRKIAYVLHTLPKSIAMAIEMFYLRDPVALQHITSESSTLFFPPDDPVTISVQFSKLLFAQLKSQCLEPPPGWQRLISTLSQNPAFASTLSSSPQLELGMKITIGYELLSRVAKTSKHRVVRELDIILQDLLEDGDEALPTDEDLKGWPNNQRNDDDRWLDIDFSEFERQLEGRQARRPEKAPSGLSDTNSPIDLQKIVSRVEQFLHDDKAGVDGVIFNEMDEDDADDDSKSSDSIAENSEAVELDENEFAQLMRDMMSPTHIVAASVDNDGIGAPNDSFLPAAREDKVESKETQHLMAQLEAELKEHGALDFDFSDDLQALELNQPQTPEGFNPPRADSTSETDDGVVNIDYHVARNILESFKSQAGMAGPASNLLGMMGLRLPRDDDD</sequence>
<proteinExistence type="predicted"/>
<dbReference type="EMBL" id="SRPW01000147">
    <property type="protein sequence ID" value="KAG6017397.1"/>
    <property type="molecule type" value="Genomic_DNA"/>
</dbReference>
<protein>
    <recommendedName>
        <fullName evidence="4">Sgt1 protein</fullName>
    </recommendedName>
</protein>
<dbReference type="AlphaFoldDB" id="A0A9P7NG84"/>
<dbReference type="InterPro" id="IPR010770">
    <property type="entry name" value="Ecd"/>
</dbReference>
<gene>
    <name evidence="2" type="ORF">E4U43_001430</name>
</gene>
<dbReference type="Pfam" id="PF07093">
    <property type="entry name" value="SGT1"/>
    <property type="match status" value="1"/>
</dbReference>
<dbReference type="OrthoDB" id="27237at2759"/>
<evidence type="ECO:0008006" key="4">
    <source>
        <dbReference type="Google" id="ProtNLM"/>
    </source>
</evidence>
<dbReference type="PANTHER" id="PTHR13060">
    <property type="entry name" value="SGT1 PROTEIN HSGT1 SUPPRESSOR OF GCR2"/>
    <property type="match status" value="1"/>
</dbReference>
<dbReference type="Proteomes" id="UP000748025">
    <property type="component" value="Unassembled WGS sequence"/>
</dbReference>
<evidence type="ECO:0000256" key="1">
    <source>
        <dbReference type="SAM" id="MobiDB-lite"/>
    </source>
</evidence>
<feature type="region of interest" description="Disordered" evidence="1">
    <location>
        <begin position="395"/>
        <end position="417"/>
    </location>
</feature>
<evidence type="ECO:0000313" key="3">
    <source>
        <dbReference type="Proteomes" id="UP000748025"/>
    </source>
</evidence>
<feature type="region of interest" description="Disordered" evidence="1">
    <location>
        <begin position="447"/>
        <end position="470"/>
    </location>
</feature>
<name>A0A9P7NG84_9HYPO</name>
<accession>A0A9P7NG84</accession>
<comment type="caution">
    <text evidence="2">The sequence shown here is derived from an EMBL/GenBank/DDBJ whole genome shotgun (WGS) entry which is preliminary data.</text>
</comment>
<evidence type="ECO:0000313" key="2">
    <source>
        <dbReference type="EMBL" id="KAG6017397.1"/>
    </source>
</evidence>
<dbReference type="GO" id="GO:0005634">
    <property type="term" value="C:nucleus"/>
    <property type="evidence" value="ECO:0007669"/>
    <property type="project" value="TreeGrafter"/>
</dbReference>
<feature type="compositionally biased region" description="Basic and acidic residues" evidence="1">
    <location>
        <begin position="395"/>
        <end position="406"/>
    </location>
</feature>
<keyword evidence="3" id="KW-1185">Reference proteome</keyword>
<organism evidence="2 3">
    <name type="scientific">Claviceps pusilla</name>
    <dbReference type="NCBI Taxonomy" id="123648"/>
    <lineage>
        <taxon>Eukaryota</taxon>
        <taxon>Fungi</taxon>
        <taxon>Dikarya</taxon>
        <taxon>Ascomycota</taxon>
        <taxon>Pezizomycotina</taxon>
        <taxon>Sordariomycetes</taxon>
        <taxon>Hypocreomycetidae</taxon>
        <taxon>Hypocreales</taxon>
        <taxon>Clavicipitaceae</taxon>
        <taxon>Claviceps</taxon>
    </lineage>
</organism>